<comment type="similarity">
    <text evidence="1">Belongs to the TCAF family.</text>
</comment>
<sequence>MWSHGIYAVMVCTLTHSPFFTMASSLQQSYSALTSGLTELNLEAPSVPGVFLLSGAHAFPLVTNSQGQVQVAASGYGSGRLLALSHGSYVRSVPELMEKALDWLRGDSQNLEVGVQQSLKDLKDQTFKTKFQFKVLERFSSYQGIRVFVTDATSVEGSAEEIVAFLKGGGGVLIAGQASDWAAQNPDQNVLVQFPGNKVSSVAGVYFVGEKGESKRFSIGPKIPDWKTIVLSDSFTEERKTLLEGVTELRLRESAYASQVLVHGLLSFPIAWNQEGAVFLAGAYYGKGRVIAASHSRMLEDNPVFWGNALRWLDRGRQGTVGYDAYHTAVVLSQTGFRLEEGLFKAGLSVYVATHYKDEQIQEMLDFVAEGGGLVLAGQAWTFTQNSDANYLVELAGNKLLNPAGITLLSSIMGGGVFKAPGPEAPVRDHHFSHTLSTFVGFVSGNKVLSPEEETAMKANIPHIQAYIKTYNHQNYYYQQTLATLVQVLKKSGLPQVSESSPATSWKDKMLLSLVSGVYEASTETLQDELLKTLHPNQSQLPMVQNQRVRVSADTGDGEEWISTGLYLPPGLKTNVTVPVEMVGKNWKVQISCQSDELDTKDDLYRAPVVSERFMVSAETTMVQNVWGGLIYLIAPPKTKVTAAEVTVQEAVRCPYYRSGETSLEDWLQMRSAPGPWAELEFENLILTVPSGVVRTMDRPDEVAALWDKIMRAIADLSGIPHKFQRKERIVTEVQISAGLMHAGYPIMGHTPKAKVMTNFAEIKKVGLWGPIHELGHNQQRWQSEFWPNTREATCNLWSVYVSETVLGFTVDMYQGNDVTAEFRAGVIEKFVKDGKKLDDWNTWVAFETYLQLKEKFGWDAYKKVFAAYQAMDDSQITNDNTFKMNLYAETFSRIVGMDLTGFLKSWSWPIQDKTVEALSSLPDWNDHPMVQHN</sequence>
<dbReference type="Proteomes" id="UP001497482">
    <property type="component" value="Chromosome 11"/>
</dbReference>
<dbReference type="Pfam" id="PF13402">
    <property type="entry name" value="Peptidase_M60"/>
    <property type="match status" value="1"/>
</dbReference>
<dbReference type="Gene3D" id="1.10.390.30">
    <property type="entry name" value="Peptidase M60, enhancin-like domain 3"/>
    <property type="match status" value="1"/>
</dbReference>
<evidence type="ECO:0000313" key="4">
    <source>
        <dbReference type="Proteomes" id="UP001497482"/>
    </source>
</evidence>
<dbReference type="EMBL" id="OZ035833">
    <property type="protein sequence ID" value="CAL1574290.1"/>
    <property type="molecule type" value="Genomic_DNA"/>
</dbReference>
<dbReference type="PROSITE" id="PS51723">
    <property type="entry name" value="PEPTIDASE_M60"/>
    <property type="match status" value="1"/>
</dbReference>
<dbReference type="PANTHER" id="PTHR15730">
    <property type="entry name" value="EXPERIMENTAL AUTOIMMUNE PROSTATITIS ANTIGEN 2-RELATED"/>
    <property type="match status" value="1"/>
</dbReference>
<evidence type="ECO:0000256" key="1">
    <source>
        <dbReference type="ARBA" id="ARBA00009770"/>
    </source>
</evidence>
<dbReference type="InterPro" id="IPR042279">
    <property type="entry name" value="Pep_M60_3"/>
</dbReference>
<dbReference type="AlphaFoldDB" id="A0AAV2JEY5"/>
<dbReference type="InterPro" id="IPR051244">
    <property type="entry name" value="TCAF"/>
</dbReference>
<name>A0AAV2JEY5_KNICA</name>
<dbReference type="GO" id="GO:0044325">
    <property type="term" value="F:transmembrane transporter binding"/>
    <property type="evidence" value="ECO:0007669"/>
    <property type="project" value="TreeGrafter"/>
</dbReference>
<dbReference type="PANTHER" id="PTHR15730:SF5">
    <property type="entry name" value="SI:CH211-210B2.2-RELATED"/>
    <property type="match status" value="1"/>
</dbReference>
<evidence type="ECO:0000313" key="3">
    <source>
        <dbReference type="EMBL" id="CAL1574290.1"/>
    </source>
</evidence>
<reference evidence="3 4" key="1">
    <citation type="submission" date="2024-04" db="EMBL/GenBank/DDBJ databases">
        <authorList>
            <person name="Waldvogel A.-M."/>
            <person name="Schoenle A."/>
        </authorList>
    </citation>
    <scope>NUCLEOTIDE SEQUENCE [LARGE SCALE GENOMIC DNA]</scope>
</reference>
<dbReference type="InterPro" id="IPR031161">
    <property type="entry name" value="Peptidase_M60_dom"/>
</dbReference>
<dbReference type="InterPro" id="IPR035423">
    <property type="entry name" value="M60-like_N"/>
</dbReference>
<organism evidence="3 4">
    <name type="scientific">Knipowitschia caucasica</name>
    <name type="common">Caucasian dwarf goby</name>
    <name type="synonym">Pomatoschistus caucasicus</name>
    <dbReference type="NCBI Taxonomy" id="637954"/>
    <lineage>
        <taxon>Eukaryota</taxon>
        <taxon>Metazoa</taxon>
        <taxon>Chordata</taxon>
        <taxon>Craniata</taxon>
        <taxon>Vertebrata</taxon>
        <taxon>Euteleostomi</taxon>
        <taxon>Actinopterygii</taxon>
        <taxon>Neopterygii</taxon>
        <taxon>Teleostei</taxon>
        <taxon>Neoteleostei</taxon>
        <taxon>Acanthomorphata</taxon>
        <taxon>Gobiaria</taxon>
        <taxon>Gobiiformes</taxon>
        <taxon>Gobioidei</taxon>
        <taxon>Gobiidae</taxon>
        <taxon>Gobiinae</taxon>
        <taxon>Knipowitschia</taxon>
    </lineage>
</organism>
<dbReference type="GO" id="GO:0005886">
    <property type="term" value="C:plasma membrane"/>
    <property type="evidence" value="ECO:0007669"/>
    <property type="project" value="TreeGrafter"/>
</dbReference>
<dbReference type="Gene3D" id="3.40.390.80">
    <property type="entry name" value="Peptidase M60, enhancin-like domain 2"/>
    <property type="match status" value="1"/>
</dbReference>
<feature type="domain" description="Peptidase M60" evidence="2">
    <location>
        <begin position="559"/>
        <end position="858"/>
    </location>
</feature>
<protein>
    <recommendedName>
        <fullName evidence="2">Peptidase M60 domain-containing protein</fullName>
    </recommendedName>
</protein>
<dbReference type="FunFam" id="3.40.390.80:FF:000001">
    <property type="entry name" value="TRPM8 channel-associated factor 1"/>
    <property type="match status" value="1"/>
</dbReference>
<dbReference type="Pfam" id="PF17291">
    <property type="entry name" value="M60-like_N"/>
    <property type="match status" value="1"/>
</dbReference>
<evidence type="ECO:0000259" key="2">
    <source>
        <dbReference type="PROSITE" id="PS51723"/>
    </source>
</evidence>
<dbReference type="GO" id="GO:0090314">
    <property type="term" value="P:positive regulation of protein targeting to membrane"/>
    <property type="evidence" value="ECO:0007669"/>
    <property type="project" value="TreeGrafter"/>
</dbReference>
<dbReference type="SMART" id="SM01276">
    <property type="entry name" value="M60-like"/>
    <property type="match status" value="1"/>
</dbReference>
<accession>A0AAV2JEY5</accession>
<dbReference type="InterPro" id="IPR029062">
    <property type="entry name" value="Class_I_gatase-like"/>
</dbReference>
<keyword evidence="4" id="KW-1185">Reference proteome</keyword>
<gene>
    <name evidence="3" type="ORF">KC01_LOCUS6027</name>
</gene>
<proteinExistence type="inferred from homology"/>
<dbReference type="SUPFAM" id="SSF52317">
    <property type="entry name" value="Class I glutamine amidotransferase-like"/>
    <property type="match status" value="1"/>
</dbReference>